<evidence type="ECO:0000313" key="2">
    <source>
        <dbReference type="EMBL" id="GBO31485.1"/>
    </source>
</evidence>
<accession>A0A4Y2W2K8</accession>
<feature type="region of interest" description="Disordered" evidence="1">
    <location>
        <begin position="1"/>
        <end position="29"/>
    </location>
</feature>
<reference evidence="2 3" key="1">
    <citation type="journal article" date="2019" name="Sci. Rep.">
        <title>Orb-weaving spider Araneus ventricosus genome elucidates the spidroin gene catalogue.</title>
        <authorList>
            <person name="Kono N."/>
            <person name="Nakamura H."/>
            <person name="Ohtoshi R."/>
            <person name="Moran D.A.P."/>
            <person name="Shinohara A."/>
            <person name="Yoshida Y."/>
            <person name="Fujiwara M."/>
            <person name="Mori M."/>
            <person name="Tomita M."/>
            <person name="Arakawa K."/>
        </authorList>
    </citation>
    <scope>NUCLEOTIDE SEQUENCE [LARGE SCALE GENOMIC DNA]</scope>
</reference>
<comment type="caution">
    <text evidence="2">The sequence shown here is derived from an EMBL/GenBank/DDBJ whole genome shotgun (WGS) entry which is preliminary data.</text>
</comment>
<evidence type="ECO:0000313" key="3">
    <source>
        <dbReference type="Proteomes" id="UP000499080"/>
    </source>
</evidence>
<dbReference type="Proteomes" id="UP000499080">
    <property type="component" value="Unassembled WGS sequence"/>
</dbReference>
<feature type="compositionally biased region" description="Basic and acidic residues" evidence="1">
    <location>
        <begin position="1"/>
        <end position="12"/>
    </location>
</feature>
<dbReference type="AlphaFoldDB" id="A0A4Y2W2K8"/>
<protein>
    <submittedName>
        <fullName evidence="2">Uncharacterized protein</fullName>
    </submittedName>
</protein>
<dbReference type="EMBL" id="BGPR01054793">
    <property type="protein sequence ID" value="GBO31485.1"/>
    <property type="molecule type" value="Genomic_DNA"/>
</dbReference>
<sequence length="79" mass="9003">MNPEQEPKKWHATECPAPSTARPFTVQNKPPPVVRGSVAFCFAGIAINNQEEVNGHATRRRRSIDMFIYNSDTSEWQRC</sequence>
<gene>
    <name evidence="2" type="ORF">AVEN_8028_1</name>
</gene>
<evidence type="ECO:0000256" key="1">
    <source>
        <dbReference type="SAM" id="MobiDB-lite"/>
    </source>
</evidence>
<organism evidence="2 3">
    <name type="scientific">Araneus ventricosus</name>
    <name type="common">Orbweaver spider</name>
    <name type="synonym">Epeira ventricosa</name>
    <dbReference type="NCBI Taxonomy" id="182803"/>
    <lineage>
        <taxon>Eukaryota</taxon>
        <taxon>Metazoa</taxon>
        <taxon>Ecdysozoa</taxon>
        <taxon>Arthropoda</taxon>
        <taxon>Chelicerata</taxon>
        <taxon>Arachnida</taxon>
        <taxon>Araneae</taxon>
        <taxon>Araneomorphae</taxon>
        <taxon>Entelegynae</taxon>
        <taxon>Araneoidea</taxon>
        <taxon>Araneidae</taxon>
        <taxon>Araneus</taxon>
    </lineage>
</organism>
<keyword evidence="3" id="KW-1185">Reference proteome</keyword>
<proteinExistence type="predicted"/>
<name>A0A4Y2W2K8_ARAVE</name>